<gene>
    <name evidence="2" type="ORF">EGH24_03790</name>
</gene>
<feature type="transmembrane region" description="Helical" evidence="1">
    <location>
        <begin position="69"/>
        <end position="89"/>
    </location>
</feature>
<comment type="caution">
    <text evidence="2">The sequence shown here is derived from an EMBL/GenBank/DDBJ whole genome shotgun (WGS) entry which is preliminary data.</text>
</comment>
<dbReference type="EMBL" id="RKLU01000002">
    <property type="protein sequence ID" value="TQQ82584.1"/>
    <property type="molecule type" value="Genomic_DNA"/>
</dbReference>
<protein>
    <submittedName>
        <fullName evidence="2">Uncharacterized protein</fullName>
    </submittedName>
</protein>
<keyword evidence="1" id="KW-0472">Membrane</keyword>
<dbReference type="OrthoDB" id="342713at2157"/>
<reference evidence="2" key="1">
    <citation type="submission" date="2019-02" db="EMBL/GenBank/DDBJ databases">
        <title>Halonotius sp. a new haloarchaeum isolated from saline soil.</title>
        <authorList>
            <person name="Duran-Viseras A."/>
            <person name="Sanchez-Porro C."/>
            <person name="Ventosa A."/>
        </authorList>
    </citation>
    <scope>NUCLEOTIDE SEQUENCE</scope>
    <source>
        <strain evidence="2">F15B</strain>
    </source>
</reference>
<evidence type="ECO:0000313" key="3">
    <source>
        <dbReference type="Proteomes" id="UP000705823"/>
    </source>
</evidence>
<dbReference type="AlphaFoldDB" id="A0A8J8PDG7"/>
<accession>A0A8J8PDG7</accession>
<keyword evidence="1" id="KW-0812">Transmembrane</keyword>
<proteinExistence type="predicted"/>
<keyword evidence="3" id="KW-1185">Reference proteome</keyword>
<keyword evidence="1" id="KW-1133">Transmembrane helix</keyword>
<name>A0A8J8PDG7_9EURY</name>
<organism evidence="2 3">
    <name type="scientific">Halonotius terrestris</name>
    <dbReference type="NCBI Taxonomy" id="2487750"/>
    <lineage>
        <taxon>Archaea</taxon>
        <taxon>Methanobacteriati</taxon>
        <taxon>Methanobacteriota</taxon>
        <taxon>Stenosarchaea group</taxon>
        <taxon>Halobacteria</taxon>
        <taxon>Halobacteriales</taxon>
        <taxon>Haloferacaceae</taxon>
        <taxon>Halonotius</taxon>
    </lineage>
</organism>
<evidence type="ECO:0000313" key="2">
    <source>
        <dbReference type="EMBL" id="TQQ82584.1"/>
    </source>
</evidence>
<sequence length="98" mass="9747">MGLQRVGVLLLTLGLLLATLSAVAFGATAGGTDVACDDHEPSYSLVGVDSASLSVSYTDGCNTFSVQPLVTAGAGLIAAGLLIGGVGIGRQRLNRNAE</sequence>
<evidence type="ECO:0000256" key="1">
    <source>
        <dbReference type="SAM" id="Phobius"/>
    </source>
</evidence>
<dbReference type="RefSeq" id="WP_142978849.1">
    <property type="nucleotide sequence ID" value="NZ_RKLU01000002.1"/>
</dbReference>
<dbReference type="Proteomes" id="UP000705823">
    <property type="component" value="Unassembled WGS sequence"/>
</dbReference>